<gene>
    <name evidence="1" type="ORF">C8F04DRAFT_1303393</name>
</gene>
<protein>
    <submittedName>
        <fullName evidence="1">Uncharacterized protein</fullName>
    </submittedName>
</protein>
<dbReference type="EMBL" id="JARJCM010000176">
    <property type="protein sequence ID" value="KAJ7024069.1"/>
    <property type="molecule type" value="Genomic_DNA"/>
</dbReference>
<reference evidence="1" key="1">
    <citation type="submission" date="2023-03" db="EMBL/GenBank/DDBJ databases">
        <title>Massive genome expansion in bonnet fungi (Mycena s.s.) driven by repeated elements and novel gene families across ecological guilds.</title>
        <authorList>
            <consortium name="Lawrence Berkeley National Laboratory"/>
            <person name="Harder C.B."/>
            <person name="Miyauchi S."/>
            <person name="Viragh M."/>
            <person name="Kuo A."/>
            <person name="Thoen E."/>
            <person name="Andreopoulos B."/>
            <person name="Lu D."/>
            <person name="Skrede I."/>
            <person name="Drula E."/>
            <person name="Henrissat B."/>
            <person name="Morin E."/>
            <person name="Kohler A."/>
            <person name="Barry K."/>
            <person name="LaButti K."/>
            <person name="Morin E."/>
            <person name="Salamov A."/>
            <person name="Lipzen A."/>
            <person name="Mereny Z."/>
            <person name="Hegedus B."/>
            <person name="Baldrian P."/>
            <person name="Stursova M."/>
            <person name="Weitz H."/>
            <person name="Taylor A."/>
            <person name="Grigoriev I.V."/>
            <person name="Nagy L.G."/>
            <person name="Martin F."/>
            <person name="Kauserud H."/>
        </authorList>
    </citation>
    <scope>NUCLEOTIDE SEQUENCE</scope>
    <source>
        <strain evidence="1">CBHHK200</strain>
    </source>
</reference>
<comment type="caution">
    <text evidence="1">The sequence shown here is derived from an EMBL/GenBank/DDBJ whole genome shotgun (WGS) entry which is preliminary data.</text>
</comment>
<proteinExistence type="predicted"/>
<dbReference type="Proteomes" id="UP001218188">
    <property type="component" value="Unassembled WGS sequence"/>
</dbReference>
<keyword evidence="2" id="KW-1185">Reference proteome</keyword>
<accession>A0AAD6WWU2</accession>
<sequence>MLVFTIKLVNFPIPKRSNEGGGSYYSNVYHDVSPVCEHIPATFKIRVYLLDWGFQHGFNLSMGPGKKPWRGVPWRACRGSVGVSPFKTDTVCELFSGVRDTLKLHSRGIDIVVYSVFTMVILIQGALDRVVAAYSHCSTAQRQHSTHGRIVGLLDVRYYRYFTHIPPRKFTTLTVVKLIH</sequence>
<evidence type="ECO:0000313" key="2">
    <source>
        <dbReference type="Proteomes" id="UP001218188"/>
    </source>
</evidence>
<dbReference type="AlphaFoldDB" id="A0AAD6WWU2"/>
<evidence type="ECO:0000313" key="1">
    <source>
        <dbReference type="EMBL" id="KAJ7024069.1"/>
    </source>
</evidence>
<organism evidence="1 2">
    <name type="scientific">Mycena alexandri</name>
    <dbReference type="NCBI Taxonomy" id="1745969"/>
    <lineage>
        <taxon>Eukaryota</taxon>
        <taxon>Fungi</taxon>
        <taxon>Dikarya</taxon>
        <taxon>Basidiomycota</taxon>
        <taxon>Agaricomycotina</taxon>
        <taxon>Agaricomycetes</taxon>
        <taxon>Agaricomycetidae</taxon>
        <taxon>Agaricales</taxon>
        <taxon>Marasmiineae</taxon>
        <taxon>Mycenaceae</taxon>
        <taxon>Mycena</taxon>
    </lineage>
</organism>
<name>A0AAD6WWU2_9AGAR</name>